<name>A0A1E5UTT2_9POAL</name>
<dbReference type="AlphaFoldDB" id="A0A1E5UTT2"/>
<comment type="caution">
    <text evidence="2">The sequence shown here is derived from an EMBL/GenBank/DDBJ whole genome shotgun (WGS) entry which is preliminary data.</text>
</comment>
<feature type="region of interest" description="Disordered" evidence="1">
    <location>
        <begin position="132"/>
        <end position="196"/>
    </location>
</feature>
<evidence type="ECO:0000313" key="3">
    <source>
        <dbReference type="Proteomes" id="UP000095767"/>
    </source>
</evidence>
<evidence type="ECO:0000256" key="1">
    <source>
        <dbReference type="SAM" id="MobiDB-lite"/>
    </source>
</evidence>
<protein>
    <submittedName>
        <fullName evidence="2">Uncharacterized protein</fullName>
    </submittedName>
</protein>
<proteinExistence type="predicted"/>
<feature type="non-terminal residue" evidence="2">
    <location>
        <position position="1"/>
    </location>
</feature>
<feature type="compositionally biased region" description="Basic and acidic residues" evidence="1">
    <location>
        <begin position="141"/>
        <end position="159"/>
    </location>
</feature>
<keyword evidence="3" id="KW-1185">Reference proteome</keyword>
<gene>
    <name evidence="2" type="ORF">BAE44_0022685</name>
</gene>
<dbReference type="EMBL" id="LWDX02063391">
    <property type="protein sequence ID" value="OEL16296.1"/>
    <property type="molecule type" value="Genomic_DNA"/>
</dbReference>
<evidence type="ECO:0000313" key="2">
    <source>
        <dbReference type="EMBL" id="OEL16296.1"/>
    </source>
</evidence>
<dbReference type="PANTHER" id="PTHR33026:SF7">
    <property type="entry name" value="OS03G0100275 PROTEIN"/>
    <property type="match status" value="1"/>
</dbReference>
<dbReference type="PANTHER" id="PTHR33026">
    <property type="entry name" value="OS06G0360600 PROTEIN"/>
    <property type="match status" value="1"/>
</dbReference>
<accession>A0A1E5UTT2</accession>
<reference evidence="2 3" key="1">
    <citation type="submission" date="2016-09" db="EMBL/GenBank/DDBJ databases">
        <title>The draft genome of Dichanthelium oligosanthes: A C3 panicoid grass species.</title>
        <authorList>
            <person name="Studer A.J."/>
            <person name="Schnable J.C."/>
            <person name="Brutnell T.P."/>
        </authorList>
    </citation>
    <scope>NUCLEOTIDE SEQUENCE [LARGE SCALE GENOMIC DNA]</scope>
    <source>
        <strain evidence="3">cv. Kellogg 1175</strain>
        <tissue evidence="2">Leaf</tissue>
    </source>
</reference>
<dbReference type="Proteomes" id="UP000095767">
    <property type="component" value="Unassembled WGS sequence"/>
</dbReference>
<organism evidence="2 3">
    <name type="scientific">Dichanthelium oligosanthes</name>
    <dbReference type="NCBI Taxonomy" id="888268"/>
    <lineage>
        <taxon>Eukaryota</taxon>
        <taxon>Viridiplantae</taxon>
        <taxon>Streptophyta</taxon>
        <taxon>Embryophyta</taxon>
        <taxon>Tracheophyta</taxon>
        <taxon>Spermatophyta</taxon>
        <taxon>Magnoliopsida</taxon>
        <taxon>Liliopsida</taxon>
        <taxon>Poales</taxon>
        <taxon>Poaceae</taxon>
        <taxon>PACMAD clade</taxon>
        <taxon>Panicoideae</taxon>
        <taxon>Panicodae</taxon>
        <taxon>Paniceae</taxon>
        <taxon>Dichantheliinae</taxon>
        <taxon>Dichanthelium</taxon>
    </lineage>
</organism>
<sequence>LKKAGVTGPGLCWTFFSLRIQPLKAWPQPIWEYSDRFDPTRESEVELPKSEVAAQVANVVIGDAASVFDNHPSPLSLAKPSRTVSSLTSFRLVLIFVCLLPYSVIMLSQSLGKIYSHPLLLEDRVRKAAAAAEAAEKKKKKQEEKRATKEQERHAHRAAEGGSSEEETDDSVGLVSSSDDEGMEAWFDTVLGKRGR</sequence>